<feature type="domain" description="KTSC" evidence="2">
    <location>
        <begin position="44"/>
        <end position="97"/>
    </location>
</feature>
<accession>A0A4Q0Q543</accession>
<dbReference type="EMBL" id="RKMK01000078">
    <property type="protein sequence ID" value="RXG84225.1"/>
    <property type="molecule type" value="Genomic_DNA"/>
</dbReference>
<comment type="caution">
    <text evidence="3">The sequence shown here is derived from an EMBL/GenBank/DDBJ whole genome shotgun (WGS) entry which is preliminary data.</text>
</comment>
<name>A0A4Q0Q543_9BRAD</name>
<keyword evidence="1" id="KW-0732">Signal</keyword>
<reference evidence="3 4" key="1">
    <citation type="submission" date="2018-11" db="EMBL/GenBank/DDBJ databases">
        <title>Bradyrhizobium sp. nov., isolated from effective nodules of peanut in China.</title>
        <authorList>
            <person name="Li Y."/>
        </authorList>
    </citation>
    <scope>NUCLEOTIDE SEQUENCE [LARGE SCALE GENOMIC DNA]</scope>
    <source>
        <strain evidence="3 4">CCBAU 51770</strain>
    </source>
</reference>
<dbReference type="Pfam" id="PF13619">
    <property type="entry name" value="KTSC"/>
    <property type="match status" value="1"/>
</dbReference>
<feature type="signal peptide" evidence="1">
    <location>
        <begin position="1"/>
        <end position="20"/>
    </location>
</feature>
<proteinExistence type="predicted"/>
<evidence type="ECO:0000313" key="4">
    <source>
        <dbReference type="Proteomes" id="UP000290174"/>
    </source>
</evidence>
<dbReference type="RefSeq" id="WP_128957280.1">
    <property type="nucleotide sequence ID" value="NZ_RKMK01000078.1"/>
</dbReference>
<feature type="chain" id="PRO_5020364403" evidence="1">
    <location>
        <begin position="21"/>
        <end position="118"/>
    </location>
</feature>
<dbReference type="Proteomes" id="UP000290174">
    <property type="component" value="Unassembled WGS sequence"/>
</dbReference>
<dbReference type="AlphaFoldDB" id="A0A4Q0Q543"/>
<protein>
    <submittedName>
        <fullName evidence="3">KTSC domain-containing protein</fullName>
    </submittedName>
</protein>
<evidence type="ECO:0000259" key="2">
    <source>
        <dbReference type="Pfam" id="PF13619"/>
    </source>
</evidence>
<evidence type="ECO:0000256" key="1">
    <source>
        <dbReference type="SAM" id="SignalP"/>
    </source>
</evidence>
<organism evidence="3 4">
    <name type="scientific">Bradyrhizobium zhanjiangense</name>
    <dbReference type="NCBI Taxonomy" id="1325107"/>
    <lineage>
        <taxon>Bacteria</taxon>
        <taxon>Pseudomonadati</taxon>
        <taxon>Pseudomonadota</taxon>
        <taxon>Alphaproteobacteria</taxon>
        <taxon>Hyphomicrobiales</taxon>
        <taxon>Nitrobacteraceae</taxon>
        <taxon>Bradyrhizobium</taxon>
    </lineage>
</organism>
<dbReference type="InterPro" id="IPR025309">
    <property type="entry name" value="KTSC_dom"/>
</dbReference>
<gene>
    <name evidence="3" type="ORF">EAS61_39640</name>
</gene>
<sequence>MFRFAVLIAASLAGATWAAAETIDVKYYGKLDLAPFACTDVSRSSFINRACYDKSQQFMVVQLRSVYYPYCEMSAATFEAFLAAPSMGQYYNANIKGCGSDGPFDCRTHRTSQILDPR</sequence>
<evidence type="ECO:0000313" key="3">
    <source>
        <dbReference type="EMBL" id="RXG84225.1"/>
    </source>
</evidence>